<dbReference type="PATRIC" id="fig|1225564.3.peg.1544"/>
<comment type="caution">
    <text evidence="1">The sequence shown here is derived from an EMBL/GenBank/DDBJ whole genome shotgun (WGS) entry which is preliminary data.</text>
</comment>
<keyword evidence="2" id="KW-1185">Reference proteome</keyword>
<organism evidence="1 2">
    <name type="scientific">Microvirga vignae</name>
    <dbReference type="NCBI Taxonomy" id="1225564"/>
    <lineage>
        <taxon>Bacteria</taxon>
        <taxon>Pseudomonadati</taxon>
        <taxon>Pseudomonadota</taxon>
        <taxon>Alphaproteobacteria</taxon>
        <taxon>Hyphomicrobiales</taxon>
        <taxon>Methylobacteriaceae</taxon>
        <taxon>Microvirga</taxon>
    </lineage>
</organism>
<evidence type="ECO:0000313" key="1">
    <source>
        <dbReference type="EMBL" id="KLK93921.1"/>
    </source>
</evidence>
<protein>
    <submittedName>
        <fullName evidence="1">Uncharacterized protein</fullName>
    </submittedName>
</protein>
<gene>
    <name evidence="1" type="ORF">AA309_05400</name>
</gene>
<proteinExistence type="predicted"/>
<dbReference type="AlphaFoldDB" id="A0A0H1RGH1"/>
<dbReference type="Proteomes" id="UP000035489">
    <property type="component" value="Unassembled WGS sequence"/>
</dbReference>
<reference evidence="1 2" key="1">
    <citation type="submission" date="2015-05" db="EMBL/GenBank/DDBJ databases">
        <title>Draft genome sequence of Microvirga vignae strain BR3299, a novel nitrogen fixing bacteria isolated from Brazil semi-aired region.</title>
        <authorList>
            <person name="Zilli J.E."/>
            <person name="Passos S.R."/>
            <person name="Leite J."/>
            <person name="Baldani J.I."/>
            <person name="Xavier G.R."/>
            <person name="Rumjaneck N.G."/>
            <person name="Simoes-Araujo J.L."/>
        </authorList>
    </citation>
    <scope>NUCLEOTIDE SEQUENCE [LARGE SCALE GENOMIC DNA]</scope>
    <source>
        <strain evidence="1 2">BR3299</strain>
    </source>
</reference>
<sequence>MVRLFRQLDTLEPRIAVHPNLLTAKQEMLEHLRDRAFIATPPIYWCEIFGWVEWARQGDPEASRCGEPLLEFMGHLGEAIQRKGGARIPRARAIEMMISIIPAEFSGAYLSCGPFEGRYWVETTPRGVADLEVQIRVQLPMVQEMLADDLFDLSVPYR</sequence>
<dbReference type="EMBL" id="LCYG01000016">
    <property type="protein sequence ID" value="KLK93921.1"/>
    <property type="molecule type" value="Genomic_DNA"/>
</dbReference>
<name>A0A0H1RGH1_9HYPH</name>
<evidence type="ECO:0000313" key="2">
    <source>
        <dbReference type="Proteomes" id="UP000035489"/>
    </source>
</evidence>
<accession>A0A0H1RGH1</accession>